<proteinExistence type="predicted"/>
<dbReference type="Proteomes" id="UP000326711">
    <property type="component" value="Chromosome"/>
</dbReference>
<evidence type="ECO:0000313" key="1">
    <source>
        <dbReference type="EMBL" id="QFQ02033.1"/>
    </source>
</evidence>
<reference evidence="2" key="1">
    <citation type="submission" date="2019-10" db="EMBL/GenBank/DDBJ databases">
        <title>Complete genome sequence of Corynebacterium urogenitalis DSM 108747, isolated from the genital tract of a cow.</title>
        <authorList>
            <person name="Ruckert C."/>
            <person name="Ballas P."/>
            <person name="Wagener K."/>
            <person name="Drillich M."/>
            <person name="Kaempfer P."/>
            <person name="Busse H.-J."/>
            <person name="Ehling-Schulz M."/>
        </authorList>
    </citation>
    <scope>NUCLEOTIDE SEQUENCE [LARGE SCALE GENOMIC DNA]</scope>
    <source>
        <strain evidence="2">LMM 1652</strain>
    </source>
</reference>
<sequence>MHYDANLRVRELTQNIYDIGDEIAEHIDHVAQSMKDWDPELVEDCLLELDEIVHEGRQEVRPQLSELNGLRQAFVSGVRSGQMSGSTRSYSSLGQTNFAHPGRTLSFMHKGKAVMADAVASDDKNECAQSGELVEPESMASTATWRLWMRQSIEAMTAELDELAEWVVGQTQAALEAQSVLLPQVYSKAREQTIEIAGRFGAVIDRQPELAQGMRGEAPPPFLQDRARIEAVLNRIQQRREARDAAV</sequence>
<dbReference type="OrthoDB" id="4426143at2"/>
<protein>
    <submittedName>
        <fullName evidence="1">Uncharacterized protein</fullName>
    </submittedName>
</protein>
<organism evidence="1 2">
    <name type="scientific">Corynebacterium urogenitale</name>
    <dbReference type="NCBI Taxonomy" id="2487892"/>
    <lineage>
        <taxon>Bacteria</taxon>
        <taxon>Bacillati</taxon>
        <taxon>Actinomycetota</taxon>
        <taxon>Actinomycetes</taxon>
        <taxon>Mycobacteriales</taxon>
        <taxon>Corynebacteriaceae</taxon>
        <taxon>Corynebacterium</taxon>
    </lineage>
</organism>
<evidence type="ECO:0000313" key="2">
    <source>
        <dbReference type="Proteomes" id="UP000326711"/>
    </source>
</evidence>
<name>A0A5J6Z8S8_9CORY</name>
<keyword evidence="2" id="KW-1185">Reference proteome</keyword>
<dbReference type="EMBL" id="CP045032">
    <property type="protein sequence ID" value="QFQ02033.1"/>
    <property type="molecule type" value="Genomic_DNA"/>
</dbReference>
<gene>
    <name evidence="1" type="ORF">CUROG_03250</name>
</gene>
<dbReference type="KEGG" id="cuo:CUROG_03250"/>
<dbReference type="AlphaFoldDB" id="A0A5J6Z8S8"/>
<accession>A0A5J6Z8S8</accession>